<comment type="caution">
    <text evidence="2">The sequence shown here is derived from an EMBL/GenBank/DDBJ whole genome shotgun (WGS) entry which is preliminary data.</text>
</comment>
<feature type="region of interest" description="Disordered" evidence="1">
    <location>
        <begin position="1"/>
        <end position="39"/>
    </location>
</feature>
<organism evidence="2 3">
    <name type="scientific">Burkholderia multivorans</name>
    <dbReference type="NCBI Taxonomy" id="87883"/>
    <lineage>
        <taxon>Bacteria</taxon>
        <taxon>Pseudomonadati</taxon>
        <taxon>Pseudomonadota</taxon>
        <taxon>Betaproteobacteria</taxon>
        <taxon>Burkholderiales</taxon>
        <taxon>Burkholderiaceae</taxon>
        <taxon>Burkholderia</taxon>
        <taxon>Burkholderia cepacia complex</taxon>
    </lineage>
</organism>
<dbReference type="Proteomes" id="UP000237686">
    <property type="component" value="Unassembled WGS sequence"/>
</dbReference>
<gene>
    <name evidence="2" type="ORF">C6P98_08165</name>
</gene>
<dbReference type="EMBL" id="PVFZ01000026">
    <property type="protein sequence ID" value="PRF25420.1"/>
    <property type="molecule type" value="Genomic_DNA"/>
</dbReference>
<sequence>MRARPARCGMRAEGRMRRRAGRSARIQRVSMPRGVREKVKSLERVRTRVSPCMQPAEQLHDGQHTIAGLARALRCNKKQI</sequence>
<protein>
    <submittedName>
        <fullName evidence="2">Uncharacterized protein</fullName>
    </submittedName>
</protein>
<evidence type="ECO:0000313" key="2">
    <source>
        <dbReference type="EMBL" id="PRF25420.1"/>
    </source>
</evidence>
<evidence type="ECO:0000256" key="1">
    <source>
        <dbReference type="SAM" id="MobiDB-lite"/>
    </source>
</evidence>
<proteinExistence type="predicted"/>
<name>A0A8E2RXZ5_9BURK</name>
<dbReference type="AlphaFoldDB" id="A0A8E2RXZ5"/>
<accession>A0A8E2RXZ5</accession>
<reference evidence="2 3" key="1">
    <citation type="submission" date="2018-03" db="EMBL/GenBank/DDBJ databases">
        <authorList>
            <person name="Nguyen K."/>
            <person name="Fouts D."/>
            <person name="Sutton G."/>
        </authorList>
    </citation>
    <scope>NUCLEOTIDE SEQUENCE [LARGE SCALE GENOMIC DNA]</scope>
    <source>
        <strain evidence="2 3">AU17135</strain>
    </source>
</reference>
<evidence type="ECO:0000313" key="3">
    <source>
        <dbReference type="Proteomes" id="UP000237686"/>
    </source>
</evidence>